<dbReference type="RefSeq" id="WP_204700405.1">
    <property type="nucleotide sequence ID" value="NZ_JAFBDQ010000002.1"/>
</dbReference>
<comment type="caution">
    <text evidence="9">The sequence shown here is derived from an EMBL/GenBank/DDBJ whole genome shotgun (WGS) entry which is preliminary data.</text>
</comment>
<dbReference type="InterPro" id="IPR035906">
    <property type="entry name" value="MetI-like_sf"/>
</dbReference>
<sequence length="289" mass="32729">MSLISNSQDNPQESSNVKYTLQRILLYTVLVVGAIVTLFPFFYMLIIATRTRADIFTFPPPIWFGDSFIDNLNILLNKMPFFRNIFNSIVIAVSTTFMTMFFCALGGYGFAKYDFKWKSQLFFLMLGTMMIPALLRIIPWFIMMRQFGWINTFWPLIIPGIANPFGIFLMKQFMDDIPNSIIDAARIDGCSEFQIFYKMALPLSLPGLGTLGILTFLASWNRYMQPLLILQEKSMYTIPVALSKLQGKIDQNWGAQMVGTTLAIAPIIIAFVLASKQFISGITEGATKG</sequence>
<dbReference type="InterPro" id="IPR000515">
    <property type="entry name" value="MetI-like"/>
</dbReference>
<evidence type="ECO:0000256" key="5">
    <source>
        <dbReference type="ARBA" id="ARBA00022989"/>
    </source>
</evidence>
<evidence type="ECO:0000256" key="3">
    <source>
        <dbReference type="ARBA" id="ARBA00022475"/>
    </source>
</evidence>
<feature type="transmembrane region" description="Helical" evidence="7">
    <location>
        <begin position="85"/>
        <end position="109"/>
    </location>
</feature>
<evidence type="ECO:0000256" key="7">
    <source>
        <dbReference type="RuleBase" id="RU363032"/>
    </source>
</evidence>
<feature type="transmembrane region" description="Helical" evidence="7">
    <location>
        <begin position="121"/>
        <end position="142"/>
    </location>
</feature>
<dbReference type="Proteomes" id="UP000774000">
    <property type="component" value="Unassembled WGS sequence"/>
</dbReference>
<dbReference type="GO" id="GO:0005886">
    <property type="term" value="C:plasma membrane"/>
    <property type="evidence" value="ECO:0007669"/>
    <property type="project" value="UniProtKB-SubCell"/>
</dbReference>
<dbReference type="SUPFAM" id="SSF161098">
    <property type="entry name" value="MetI-like"/>
    <property type="match status" value="1"/>
</dbReference>
<comment type="similarity">
    <text evidence="7">Belongs to the binding-protein-dependent transport system permease family.</text>
</comment>
<evidence type="ECO:0000256" key="4">
    <source>
        <dbReference type="ARBA" id="ARBA00022692"/>
    </source>
</evidence>
<evidence type="ECO:0000313" key="10">
    <source>
        <dbReference type="Proteomes" id="UP000774000"/>
    </source>
</evidence>
<keyword evidence="4 7" id="KW-0812">Transmembrane</keyword>
<evidence type="ECO:0000313" key="9">
    <source>
        <dbReference type="EMBL" id="MBM7555682.1"/>
    </source>
</evidence>
<comment type="subcellular location">
    <subcellularLocation>
        <location evidence="1 7">Cell membrane</location>
        <topology evidence="1 7">Multi-pass membrane protein</topology>
    </subcellularLocation>
</comment>
<dbReference type="PANTHER" id="PTHR43744:SF12">
    <property type="entry name" value="ABC TRANSPORTER PERMEASE PROTEIN MG189-RELATED"/>
    <property type="match status" value="1"/>
</dbReference>
<dbReference type="Gene3D" id="1.10.3720.10">
    <property type="entry name" value="MetI-like"/>
    <property type="match status" value="1"/>
</dbReference>
<keyword evidence="5 7" id="KW-1133">Transmembrane helix</keyword>
<dbReference type="CDD" id="cd06261">
    <property type="entry name" value="TM_PBP2"/>
    <property type="match status" value="1"/>
</dbReference>
<evidence type="ECO:0000256" key="1">
    <source>
        <dbReference type="ARBA" id="ARBA00004651"/>
    </source>
</evidence>
<dbReference type="PROSITE" id="PS50928">
    <property type="entry name" value="ABC_TM1"/>
    <property type="match status" value="1"/>
</dbReference>
<organism evidence="9 10">
    <name type="scientific">Halanaerobacter jeridensis</name>
    <dbReference type="NCBI Taxonomy" id="706427"/>
    <lineage>
        <taxon>Bacteria</taxon>
        <taxon>Bacillati</taxon>
        <taxon>Bacillota</taxon>
        <taxon>Clostridia</taxon>
        <taxon>Halanaerobiales</taxon>
        <taxon>Halobacteroidaceae</taxon>
        <taxon>Halanaerobacter</taxon>
    </lineage>
</organism>
<keyword evidence="6 7" id="KW-0472">Membrane</keyword>
<gene>
    <name evidence="9" type="ORF">JOC47_000507</name>
</gene>
<feature type="transmembrane region" description="Helical" evidence="7">
    <location>
        <begin position="195"/>
        <end position="220"/>
    </location>
</feature>
<proteinExistence type="inferred from homology"/>
<dbReference type="GO" id="GO:0055085">
    <property type="term" value="P:transmembrane transport"/>
    <property type="evidence" value="ECO:0007669"/>
    <property type="project" value="InterPro"/>
</dbReference>
<feature type="transmembrane region" description="Helical" evidence="7">
    <location>
        <begin position="253"/>
        <end position="274"/>
    </location>
</feature>
<dbReference type="Pfam" id="PF00528">
    <property type="entry name" value="BPD_transp_1"/>
    <property type="match status" value="1"/>
</dbReference>
<keyword evidence="10" id="KW-1185">Reference proteome</keyword>
<dbReference type="AlphaFoldDB" id="A0A939BNL2"/>
<dbReference type="PANTHER" id="PTHR43744">
    <property type="entry name" value="ABC TRANSPORTER PERMEASE PROTEIN MG189-RELATED-RELATED"/>
    <property type="match status" value="1"/>
</dbReference>
<reference evidence="9" key="1">
    <citation type="submission" date="2021-01" db="EMBL/GenBank/DDBJ databases">
        <title>Genomic Encyclopedia of Type Strains, Phase IV (KMG-IV): sequencing the most valuable type-strain genomes for metagenomic binning, comparative biology and taxonomic classification.</title>
        <authorList>
            <person name="Goeker M."/>
        </authorList>
    </citation>
    <scope>NUCLEOTIDE SEQUENCE</scope>
    <source>
        <strain evidence="9">DSM 23230</strain>
    </source>
</reference>
<evidence type="ECO:0000256" key="6">
    <source>
        <dbReference type="ARBA" id="ARBA00023136"/>
    </source>
</evidence>
<evidence type="ECO:0000256" key="2">
    <source>
        <dbReference type="ARBA" id="ARBA00022448"/>
    </source>
</evidence>
<protein>
    <submittedName>
        <fullName evidence="9">Multiple sugar transport system permease protein</fullName>
    </submittedName>
</protein>
<feature type="transmembrane region" description="Helical" evidence="7">
    <location>
        <begin position="154"/>
        <end position="174"/>
    </location>
</feature>
<dbReference type="EMBL" id="JAFBDQ010000002">
    <property type="protein sequence ID" value="MBM7555682.1"/>
    <property type="molecule type" value="Genomic_DNA"/>
</dbReference>
<evidence type="ECO:0000259" key="8">
    <source>
        <dbReference type="PROSITE" id="PS50928"/>
    </source>
</evidence>
<feature type="transmembrane region" description="Helical" evidence="7">
    <location>
        <begin position="24"/>
        <end position="48"/>
    </location>
</feature>
<name>A0A939BNL2_9FIRM</name>
<accession>A0A939BNL2</accession>
<feature type="domain" description="ABC transmembrane type-1" evidence="8">
    <location>
        <begin position="85"/>
        <end position="274"/>
    </location>
</feature>
<keyword evidence="3" id="KW-1003">Cell membrane</keyword>
<keyword evidence="9" id="KW-0762">Sugar transport</keyword>
<keyword evidence="2 7" id="KW-0813">Transport</keyword>